<evidence type="ECO:0000313" key="4">
    <source>
        <dbReference type="Proteomes" id="UP001146793"/>
    </source>
</evidence>
<proteinExistence type="predicted"/>
<dbReference type="Proteomes" id="UP001146793">
    <property type="component" value="Unassembled WGS sequence"/>
</dbReference>
<feature type="domain" description="Histone deacetylase complex subunit SAP30 Sin3 binding" evidence="2">
    <location>
        <begin position="61"/>
        <end position="107"/>
    </location>
</feature>
<gene>
    <name evidence="3" type="ORF">M0812_25841</name>
</gene>
<dbReference type="Gene3D" id="6.10.160.20">
    <property type="match status" value="1"/>
</dbReference>
<accession>A0AAV7YHS9</accession>
<dbReference type="Pfam" id="PF13867">
    <property type="entry name" value="SAP30_Sin3_bdg"/>
    <property type="match status" value="1"/>
</dbReference>
<evidence type="ECO:0000259" key="2">
    <source>
        <dbReference type="Pfam" id="PF13867"/>
    </source>
</evidence>
<dbReference type="EMBL" id="JANTQA010000060">
    <property type="protein sequence ID" value="KAJ3428209.1"/>
    <property type="molecule type" value="Genomic_DNA"/>
</dbReference>
<feature type="compositionally biased region" description="Basic residues" evidence="1">
    <location>
        <begin position="1"/>
        <end position="52"/>
    </location>
</feature>
<protein>
    <submittedName>
        <fullName evidence="3">Histone deacetylase complex subunit sap30l</fullName>
    </submittedName>
</protein>
<name>A0AAV7YHS9_9EUKA</name>
<comment type="caution">
    <text evidence="3">The sequence shown here is derived from an EMBL/GenBank/DDBJ whole genome shotgun (WGS) entry which is preliminary data.</text>
</comment>
<evidence type="ECO:0000313" key="3">
    <source>
        <dbReference type="EMBL" id="KAJ3428209.1"/>
    </source>
</evidence>
<feature type="region of interest" description="Disordered" evidence="1">
    <location>
        <begin position="1"/>
        <end position="56"/>
    </location>
</feature>
<dbReference type="AlphaFoldDB" id="A0AAV7YHS9"/>
<evidence type="ECO:0000256" key="1">
    <source>
        <dbReference type="SAM" id="MobiDB-lite"/>
    </source>
</evidence>
<sequence>MPPKSRSRNKRNKHTKHKNKNKNKNKNKHRNRPRPNPKKSTRSNRSHNHKKKAIIDFSKLNHETLLDLKQHYQITQEIEDKEELAAVIYEKFMKQTVNEEKVLKTFLLISKEM</sequence>
<organism evidence="3 4">
    <name type="scientific">Anaeramoeba flamelloides</name>
    <dbReference type="NCBI Taxonomy" id="1746091"/>
    <lineage>
        <taxon>Eukaryota</taxon>
        <taxon>Metamonada</taxon>
        <taxon>Anaeramoebidae</taxon>
        <taxon>Anaeramoeba</taxon>
    </lineage>
</organism>
<reference evidence="3" key="1">
    <citation type="submission" date="2022-08" db="EMBL/GenBank/DDBJ databases">
        <title>Novel sulphate-reducing endosymbionts in the free-living metamonad Anaeramoeba.</title>
        <authorList>
            <person name="Jerlstrom-Hultqvist J."/>
            <person name="Cepicka I."/>
            <person name="Gallot-Lavallee L."/>
            <person name="Salas-Leiva D."/>
            <person name="Curtis B.A."/>
            <person name="Zahonova K."/>
            <person name="Pipaliya S."/>
            <person name="Dacks J."/>
            <person name="Roger A.J."/>
        </authorList>
    </citation>
    <scope>NUCLEOTIDE SEQUENCE</scope>
    <source>
        <strain evidence="3">Busselton2</strain>
    </source>
</reference>
<dbReference type="InterPro" id="IPR038291">
    <property type="entry name" value="SAP30_C_sf"/>
</dbReference>
<dbReference type="InterPro" id="IPR025718">
    <property type="entry name" value="SAP30_Sin3-bd"/>
</dbReference>